<accession>A0ABV1JYS1</accession>
<dbReference type="CDD" id="cd00093">
    <property type="entry name" value="HTH_XRE"/>
    <property type="match status" value="1"/>
</dbReference>
<evidence type="ECO:0000259" key="1">
    <source>
        <dbReference type="PROSITE" id="PS50943"/>
    </source>
</evidence>
<dbReference type="InterPro" id="IPR001387">
    <property type="entry name" value="Cro/C1-type_HTH"/>
</dbReference>
<keyword evidence="3" id="KW-1185">Reference proteome</keyword>
<dbReference type="RefSeq" id="WP_345644915.1">
    <property type="nucleotide sequence ID" value="NZ_BAABLY010000027.1"/>
</dbReference>
<dbReference type="InterPro" id="IPR010982">
    <property type="entry name" value="Lambda_DNA-bd_dom_sf"/>
</dbReference>
<gene>
    <name evidence="2" type="ORF">WHI96_20085</name>
</gene>
<name>A0ABV1JYS1_9PSEU</name>
<dbReference type="Pfam" id="PF13560">
    <property type="entry name" value="HTH_31"/>
    <property type="match status" value="1"/>
</dbReference>
<evidence type="ECO:0000313" key="2">
    <source>
        <dbReference type="EMBL" id="MEQ3541116.1"/>
    </source>
</evidence>
<proteinExistence type="predicted"/>
<feature type="domain" description="HTH cro/C1-type" evidence="1">
    <location>
        <begin position="8"/>
        <end position="64"/>
    </location>
</feature>
<dbReference type="SUPFAM" id="SSF47413">
    <property type="entry name" value="lambda repressor-like DNA-binding domains"/>
    <property type="match status" value="1"/>
</dbReference>
<comment type="caution">
    <text evidence="2">The sequence shown here is derived from an EMBL/GenBank/DDBJ whole genome shotgun (WGS) entry which is preliminary data.</text>
</comment>
<dbReference type="Proteomes" id="UP001464923">
    <property type="component" value="Unassembled WGS sequence"/>
</dbReference>
<organism evidence="2 3">
    <name type="scientific">Pseudonocardia tropica</name>
    <dbReference type="NCBI Taxonomy" id="681289"/>
    <lineage>
        <taxon>Bacteria</taxon>
        <taxon>Bacillati</taxon>
        <taxon>Actinomycetota</taxon>
        <taxon>Actinomycetes</taxon>
        <taxon>Pseudonocardiales</taxon>
        <taxon>Pseudonocardiaceae</taxon>
        <taxon>Pseudonocardia</taxon>
    </lineage>
</organism>
<dbReference type="SMART" id="SM00530">
    <property type="entry name" value="HTH_XRE"/>
    <property type="match status" value="1"/>
</dbReference>
<sequence length="118" mass="12561">MTFLGSRLETRRQACGYSRAALGALIGAGLDAAEIAEYETGVSTPSPVVVRALAKRLGCATADLFDTADDPLLRRAVATDARIRTEVAAAPRLSDEAIERLRVLLPAVGTPERRRRAG</sequence>
<reference evidence="2 3" key="1">
    <citation type="submission" date="2024-03" db="EMBL/GenBank/DDBJ databases">
        <title>Draft genome sequence of Pseudonocardia tropica JCM 19149.</title>
        <authorList>
            <person name="Butdee W."/>
            <person name="Duangmal K."/>
        </authorList>
    </citation>
    <scope>NUCLEOTIDE SEQUENCE [LARGE SCALE GENOMIC DNA]</scope>
    <source>
        <strain evidence="2 3">JCM 19149</strain>
    </source>
</reference>
<protein>
    <submittedName>
        <fullName evidence="2">Helix-turn-helix transcriptional regulator</fullName>
    </submittedName>
</protein>
<dbReference type="Gene3D" id="1.10.260.40">
    <property type="entry name" value="lambda repressor-like DNA-binding domains"/>
    <property type="match status" value="1"/>
</dbReference>
<dbReference type="PROSITE" id="PS50943">
    <property type="entry name" value="HTH_CROC1"/>
    <property type="match status" value="1"/>
</dbReference>
<evidence type="ECO:0000313" key="3">
    <source>
        <dbReference type="Proteomes" id="UP001464923"/>
    </source>
</evidence>
<dbReference type="EMBL" id="JBEDNP010000012">
    <property type="protein sequence ID" value="MEQ3541116.1"/>
    <property type="molecule type" value="Genomic_DNA"/>
</dbReference>